<gene>
    <name evidence="3" type="primary">YIL077C</name>
    <name evidence="3" type="ORF">ATY40_BA7502121</name>
</gene>
<organism evidence="3 4">
    <name type="scientific">Komagataella pastoris</name>
    <name type="common">Yeast</name>
    <name type="synonym">Pichia pastoris</name>
    <dbReference type="NCBI Taxonomy" id="4922"/>
    <lineage>
        <taxon>Eukaryota</taxon>
        <taxon>Fungi</taxon>
        <taxon>Dikarya</taxon>
        <taxon>Ascomycota</taxon>
        <taxon>Saccharomycotina</taxon>
        <taxon>Pichiomycetes</taxon>
        <taxon>Pichiales</taxon>
        <taxon>Pichiaceae</taxon>
        <taxon>Komagataella</taxon>
    </lineage>
</organism>
<feature type="transmembrane region" description="Helical" evidence="2">
    <location>
        <begin position="67"/>
        <end position="88"/>
    </location>
</feature>
<dbReference type="AlphaFoldDB" id="A0A1B2JDK7"/>
<dbReference type="EMBL" id="CP014585">
    <property type="protein sequence ID" value="ANZ76077.1"/>
    <property type="molecule type" value="Genomic_DNA"/>
</dbReference>
<accession>A0A1B2JDK7</accession>
<keyword evidence="2" id="KW-0472">Membrane</keyword>
<evidence type="ECO:0000313" key="4">
    <source>
        <dbReference type="Proteomes" id="UP000094565"/>
    </source>
</evidence>
<proteinExistence type="predicted"/>
<dbReference type="OrthoDB" id="10278278at2759"/>
<dbReference type="Pfam" id="PF07954">
    <property type="entry name" value="DUF1689"/>
    <property type="match status" value="1"/>
</dbReference>
<evidence type="ECO:0000256" key="1">
    <source>
        <dbReference type="SAM" id="MobiDB-lite"/>
    </source>
</evidence>
<keyword evidence="2" id="KW-1133">Transmembrane helix</keyword>
<sequence>MASDLKQFEELDKQLNQDQRLELATFFSGFTRKLNQLTYAGFLGGLVAPFIYRYAKHRTTVGVNFKHSILLGMLGMAAAPTLLGPGIYEKRCQQLRDKDVEFKIATFFPFYFSIHNWNYYAITAKDPSRAIEFRGANKDKKRPGLLASGDLFGIKGDSESEGYPQWGEKLWKDSNEDNQSDEGDYESKTTGDYIDQVSKVEKSSSWEKIRKGNE</sequence>
<dbReference type="InterPro" id="IPR012470">
    <property type="entry name" value="Pup1-like"/>
</dbReference>
<feature type="transmembrane region" description="Helical" evidence="2">
    <location>
        <begin position="37"/>
        <end position="55"/>
    </location>
</feature>
<keyword evidence="4" id="KW-1185">Reference proteome</keyword>
<evidence type="ECO:0000256" key="2">
    <source>
        <dbReference type="SAM" id="Phobius"/>
    </source>
</evidence>
<evidence type="ECO:0000313" key="3">
    <source>
        <dbReference type="EMBL" id="ANZ76077.1"/>
    </source>
</evidence>
<keyword evidence="2" id="KW-0812">Transmembrane</keyword>
<reference evidence="3 4" key="1">
    <citation type="submission" date="2016-02" db="EMBL/GenBank/DDBJ databases">
        <title>Comparative genomic and transcriptomic foundation for Pichia pastoris.</title>
        <authorList>
            <person name="Love K.R."/>
            <person name="Shah K.A."/>
            <person name="Whittaker C.A."/>
            <person name="Wu J."/>
            <person name="Bartlett M.C."/>
            <person name="Ma D."/>
            <person name="Leeson R.L."/>
            <person name="Priest M."/>
            <person name="Young S.K."/>
            <person name="Love J.C."/>
        </authorList>
    </citation>
    <scope>NUCLEOTIDE SEQUENCE [LARGE SCALE GENOMIC DNA]</scope>
    <source>
        <strain evidence="3 4">ATCC 28485</strain>
    </source>
</reference>
<feature type="region of interest" description="Disordered" evidence="1">
    <location>
        <begin position="154"/>
        <end position="193"/>
    </location>
</feature>
<protein>
    <submittedName>
        <fullName evidence="3">BA75_02121T0</fullName>
    </submittedName>
</protein>
<dbReference type="Proteomes" id="UP000094565">
    <property type="component" value="Chromosome 2"/>
</dbReference>
<name>A0A1B2JDK7_PICPA</name>